<comment type="subcellular location">
    <subcellularLocation>
        <location evidence="2">Cell inner membrane</location>
        <topology evidence="2">Multi-pass membrane protein</topology>
    </subcellularLocation>
</comment>
<dbReference type="EMBL" id="SORE01000013">
    <property type="protein sequence ID" value="TDY46509.1"/>
    <property type="molecule type" value="Genomic_DNA"/>
</dbReference>
<dbReference type="Gene3D" id="3.40.50.2300">
    <property type="match status" value="1"/>
</dbReference>
<evidence type="ECO:0000259" key="9">
    <source>
        <dbReference type="PROSITE" id="PS50110"/>
    </source>
</evidence>
<feature type="domain" description="PAS" evidence="10">
    <location>
        <begin position="161"/>
        <end position="218"/>
    </location>
</feature>
<dbReference type="PANTHER" id="PTHR43547:SF2">
    <property type="entry name" value="HYBRID SIGNAL TRANSDUCTION HISTIDINE KINASE C"/>
    <property type="match status" value="1"/>
</dbReference>
<dbReference type="Pfam" id="PF02518">
    <property type="entry name" value="HATPase_c"/>
    <property type="match status" value="1"/>
</dbReference>
<dbReference type="PROSITE" id="PS50112">
    <property type="entry name" value="PAS"/>
    <property type="match status" value="3"/>
</dbReference>
<dbReference type="EC" id="2.7.13.3" evidence="3"/>
<dbReference type="Gene3D" id="3.30.450.20">
    <property type="entry name" value="PAS domain"/>
    <property type="match status" value="3"/>
</dbReference>
<dbReference type="SUPFAM" id="SSF47384">
    <property type="entry name" value="Homodimeric domain of signal transducing histidine kinase"/>
    <property type="match status" value="1"/>
</dbReference>
<dbReference type="SMART" id="SM00388">
    <property type="entry name" value="HisKA"/>
    <property type="match status" value="1"/>
</dbReference>
<dbReference type="FunFam" id="3.30.565.10:FF:000006">
    <property type="entry name" value="Sensor histidine kinase WalK"/>
    <property type="match status" value="1"/>
</dbReference>
<dbReference type="PROSITE" id="PS50110">
    <property type="entry name" value="RESPONSE_REGULATORY"/>
    <property type="match status" value="1"/>
</dbReference>
<dbReference type="NCBIfam" id="TIGR00229">
    <property type="entry name" value="sensory_box"/>
    <property type="match status" value="3"/>
</dbReference>
<evidence type="ECO:0000256" key="5">
    <source>
        <dbReference type="ARBA" id="ARBA00022679"/>
    </source>
</evidence>
<dbReference type="Pfam" id="PF00072">
    <property type="entry name" value="Response_reg"/>
    <property type="match status" value="1"/>
</dbReference>
<feature type="domain" description="PAC" evidence="11">
    <location>
        <begin position="364"/>
        <end position="416"/>
    </location>
</feature>
<evidence type="ECO:0000313" key="12">
    <source>
        <dbReference type="EMBL" id="TDY46509.1"/>
    </source>
</evidence>
<dbReference type="InterPro" id="IPR036890">
    <property type="entry name" value="HATPase_C_sf"/>
</dbReference>
<dbReference type="OrthoDB" id="9768069at2"/>
<proteinExistence type="predicted"/>
<dbReference type="Proteomes" id="UP000295509">
    <property type="component" value="Unassembled WGS sequence"/>
</dbReference>
<dbReference type="InterPro" id="IPR036097">
    <property type="entry name" value="HisK_dim/P_sf"/>
</dbReference>
<sequence length="791" mass="86445">MTTRDRKTAYVAGDNPCSPQAATSSNDALFKSLVESIDHCALAILDRDGIVIGWNVGAERLTGHTRADATGRHLSFLYAGAAAEGGLAADALAQRDLSSAAYQGRVDGERRLHCNGGMPIRAGVSIAASTDPAGELAGFNCIFTPREPMSDIDDAQLIDPGTERFAQIVQDIQDYAIFMLDRRGNVISWNAGAQHIKGYRPDEIIGRHFSTFYSAEDKAAGKPDRELVLVEQFGRLEDEGWRIRKDGTKFWANVVITALRGEDGRLRGFAKVTRDVTARRAQEETLRQSEERFRLMVESVKDYAIFMLDANGHVATWNAGAMQIKGYRRDEIVGRHISVFYSADDNAALKPQRELEIAARFGRVEDEGWRVRKDGSMFWANVVITAVRDTTGHLLGFAKVTRDMSERKRLEELEVSSRRMSEFLATLAHELRNPLAPVRNAVSAMQIAPNSDPLLRQCRDVIDRQIGHLTRLVDDLLDIGRITTGKIELRIASVDVQDVVTRSVEAARPFTDARGQTIRVVMPATPLVVRGDLTRLVQVLQNLLNNASKFSPNGTQISIHVATERRSVVVRVKDQGRGIAQSALDSIFDLFTQEGHAQNPTDTGLGIGLTLCRSLVELHGGAIVAASAGRGRGSTFTVRLPLAPGVEVHHDDTLPATATTVNGEGLRVLVVDDNRDSADSLAVLLEMKGHEARVAYDGNGALAAAKAYLPHLVLTDLAMPNVDGFGLLRELRSNPKLSLTRVVAMSGFGQSSDREQSLAAGFDAHLVKPLEIDVLDELLDSVSRPRPASNH</sequence>
<dbReference type="CDD" id="cd17580">
    <property type="entry name" value="REC_2_DhkD-like"/>
    <property type="match status" value="1"/>
</dbReference>
<dbReference type="SMART" id="SM00387">
    <property type="entry name" value="HATPase_c"/>
    <property type="match status" value="1"/>
</dbReference>
<dbReference type="GO" id="GO:0000155">
    <property type="term" value="F:phosphorelay sensor kinase activity"/>
    <property type="evidence" value="ECO:0007669"/>
    <property type="project" value="InterPro"/>
</dbReference>
<accession>A0A4R8LNK2</accession>
<evidence type="ECO:0000256" key="4">
    <source>
        <dbReference type="ARBA" id="ARBA00022553"/>
    </source>
</evidence>
<dbReference type="PANTHER" id="PTHR43547">
    <property type="entry name" value="TWO-COMPONENT HISTIDINE KINASE"/>
    <property type="match status" value="1"/>
</dbReference>
<keyword evidence="6 12" id="KW-0418">Kinase</keyword>
<feature type="domain" description="Response regulatory" evidence="9">
    <location>
        <begin position="667"/>
        <end position="783"/>
    </location>
</feature>
<evidence type="ECO:0000256" key="2">
    <source>
        <dbReference type="ARBA" id="ARBA00004429"/>
    </source>
</evidence>
<evidence type="ECO:0000256" key="3">
    <source>
        <dbReference type="ARBA" id="ARBA00012438"/>
    </source>
</evidence>
<dbReference type="InterPro" id="IPR000014">
    <property type="entry name" value="PAS"/>
</dbReference>
<dbReference type="CDD" id="cd00130">
    <property type="entry name" value="PAS"/>
    <property type="match status" value="3"/>
</dbReference>
<evidence type="ECO:0000259" key="10">
    <source>
        <dbReference type="PROSITE" id="PS50112"/>
    </source>
</evidence>
<dbReference type="InterPro" id="IPR001610">
    <property type="entry name" value="PAC"/>
</dbReference>
<evidence type="ECO:0000256" key="7">
    <source>
        <dbReference type="PROSITE-ProRule" id="PRU00169"/>
    </source>
</evidence>
<dbReference type="GO" id="GO:0005886">
    <property type="term" value="C:plasma membrane"/>
    <property type="evidence" value="ECO:0007669"/>
    <property type="project" value="UniProtKB-SubCell"/>
</dbReference>
<dbReference type="InterPro" id="IPR001789">
    <property type="entry name" value="Sig_transdc_resp-reg_receiver"/>
</dbReference>
<evidence type="ECO:0000313" key="13">
    <source>
        <dbReference type="Proteomes" id="UP000295509"/>
    </source>
</evidence>
<dbReference type="PROSITE" id="PS50109">
    <property type="entry name" value="HIS_KIN"/>
    <property type="match status" value="1"/>
</dbReference>
<dbReference type="SMART" id="SM00091">
    <property type="entry name" value="PAS"/>
    <property type="match status" value="3"/>
</dbReference>
<evidence type="ECO:0000259" key="8">
    <source>
        <dbReference type="PROSITE" id="PS50109"/>
    </source>
</evidence>
<comment type="catalytic activity">
    <reaction evidence="1">
        <text>ATP + protein L-histidine = ADP + protein N-phospho-L-histidine.</text>
        <dbReference type="EC" id="2.7.13.3"/>
    </reaction>
</comment>
<dbReference type="InterPro" id="IPR011006">
    <property type="entry name" value="CheY-like_superfamily"/>
</dbReference>
<keyword evidence="5" id="KW-0808">Transferase</keyword>
<dbReference type="Pfam" id="PF00512">
    <property type="entry name" value="HisKA"/>
    <property type="match status" value="1"/>
</dbReference>
<dbReference type="InterPro" id="IPR004358">
    <property type="entry name" value="Sig_transdc_His_kin-like_C"/>
</dbReference>
<dbReference type="InterPro" id="IPR003594">
    <property type="entry name" value="HATPase_dom"/>
</dbReference>
<dbReference type="AlphaFoldDB" id="A0A4R8LNK2"/>
<evidence type="ECO:0000259" key="11">
    <source>
        <dbReference type="PROSITE" id="PS50113"/>
    </source>
</evidence>
<dbReference type="RefSeq" id="WP_134193262.1">
    <property type="nucleotide sequence ID" value="NZ_JBHLUW010000022.1"/>
</dbReference>
<feature type="domain" description="Histidine kinase" evidence="8">
    <location>
        <begin position="426"/>
        <end position="644"/>
    </location>
</feature>
<dbReference type="InterPro" id="IPR035965">
    <property type="entry name" value="PAS-like_dom_sf"/>
</dbReference>
<dbReference type="PROSITE" id="PS50113">
    <property type="entry name" value="PAC"/>
    <property type="match status" value="2"/>
</dbReference>
<dbReference type="SMART" id="SM00448">
    <property type="entry name" value="REC"/>
    <property type="match status" value="1"/>
</dbReference>
<keyword evidence="13" id="KW-1185">Reference proteome</keyword>
<dbReference type="SUPFAM" id="SSF52172">
    <property type="entry name" value="CheY-like"/>
    <property type="match status" value="1"/>
</dbReference>
<keyword evidence="4 7" id="KW-0597">Phosphoprotein</keyword>
<dbReference type="SMART" id="SM00086">
    <property type="entry name" value="PAC"/>
    <property type="match status" value="2"/>
</dbReference>
<feature type="domain" description="PAC" evidence="11">
    <location>
        <begin position="236"/>
        <end position="288"/>
    </location>
</feature>
<dbReference type="InterPro" id="IPR003661">
    <property type="entry name" value="HisK_dim/P_dom"/>
</dbReference>
<feature type="modified residue" description="4-aspartylphosphate" evidence="7">
    <location>
        <position position="716"/>
    </location>
</feature>
<organism evidence="12 13">
    <name type="scientific">Paraburkholderia rhizosphaerae</name>
    <dbReference type="NCBI Taxonomy" id="480658"/>
    <lineage>
        <taxon>Bacteria</taxon>
        <taxon>Pseudomonadati</taxon>
        <taxon>Pseudomonadota</taxon>
        <taxon>Betaproteobacteria</taxon>
        <taxon>Burkholderiales</taxon>
        <taxon>Burkholderiaceae</taxon>
        <taxon>Paraburkholderia</taxon>
    </lineage>
</organism>
<feature type="domain" description="PAS" evidence="10">
    <location>
        <begin position="26"/>
        <end position="74"/>
    </location>
</feature>
<dbReference type="InterPro" id="IPR005467">
    <property type="entry name" value="His_kinase_dom"/>
</dbReference>
<dbReference type="Gene3D" id="1.10.287.130">
    <property type="match status" value="1"/>
</dbReference>
<comment type="caution">
    <text evidence="12">The sequence shown here is derived from an EMBL/GenBank/DDBJ whole genome shotgun (WGS) entry which is preliminary data.</text>
</comment>
<name>A0A4R8LNK2_9BURK</name>
<evidence type="ECO:0000256" key="1">
    <source>
        <dbReference type="ARBA" id="ARBA00000085"/>
    </source>
</evidence>
<protein>
    <recommendedName>
        <fullName evidence="3">histidine kinase</fullName>
        <ecNumber evidence="3">2.7.13.3</ecNumber>
    </recommendedName>
</protein>
<gene>
    <name evidence="12" type="ORF">BX592_113137</name>
</gene>
<dbReference type="PRINTS" id="PR00344">
    <property type="entry name" value="BCTRLSENSOR"/>
</dbReference>
<dbReference type="Gene3D" id="3.30.565.10">
    <property type="entry name" value="Histidine kinase-like ATPase, C-terminal domain"/>
    <property type="match status" value="1"/>
</dbReference>
<dbReference type="SUPFAM" id="SSF55785">
    <property type="entry name" value="PYP-like sensor domain (PAS domain)"/>
    <property type="match status" value="3"/>
</dbReference>
<dbReference type="CDD" id="cd00082">
    <property type="entry name" value="HisKA"/>
    <property type="match status" value="1"/>
</dbReference>
<dbReference type="SUPFAM" id="SSF55874">
    <property type="entry name" value="ATPase domain of HSP90 chaperone/DNA topoisomerase II/histidine kinase"/>
    <property type="match status" value="1"/>
</dbReference>
<feature type="domain" description="PAS" evidence="10">
    <location>
        <begin position="289"/>
        <end position="362"/>
    </location>
</feature>
<dbReference type="InterPro" id="IPR000700">
    <property type="entry name" value="PAS-assoc_C"/>
</dbReference>
<reference evidence="12 13" key="1">
    <citation type="submission" date="2019-03" db="EMBL/GenBank/DDBJ databases">
        <title>Genomic Encyclopedia of Type Strains, Phase III (KMG-III): the genomes of soil and plant-associated and newly described type strains.</title>
        <authorList>
            <person name="Whitman W."/>
        </authorList>
    </citation>
    <scope>NUCLEOTIDE SEQUENCE [LARGE SCALE GENOMIC DNA]</scope>
    <source>
        <strain evidence="12 13">LMG 29544</strain>
    </source>
</reference>
<dbReference type="Pfam" id="PF13426">
    <property type="entry name" value="PAS_9"/>
    <property type="match status" value="3"/>
</dbReference>
<evidence type="ECO:0000256" key="6">
    <source>
        <dbReference type="ARBA" id="ARBA00022777"/>
    </source>
</evidence>